<organism evidence="2 3">
    <name type="scientific">Rhizoclosmatium globosum</name>
    <dbReference type="NCBI Taxonomy" id="329046"/>
    <lineage>
        <taxon>Eukaryota</taxon>
        <taxon>Fungi</taxon>
        <taxon>Fungi incertae sedis</taxon>
        <taxon>Chytridiomycota</taxon>
        <taxon>Chytridiomycota incertae sedis</taxon>
        <taxon>Chytridiomycetes</taxon>
        <taxon>Chytridiales</taxon>
        <taxon>Chytriomycetaceae</taxon>
        <taxon>Rhizoclosmatium</taxon>
    </lineage>
</organism>
<comment type="caution">
    <text evidence="2">The sequence shown here is derived from an EMBL/GenBank/DDBJ whole genome shotgun (WGS) entry which is preliminary data.</text>
</comment>
<dbReference type="AlphaFoldDB" id="A0A1Y2D132"/>
<keyword evidence="1" id="KW-0472">Membrane</keyword>
<gene>
    <name evidence="2" type="ORF">BCR33DRAFT_183167</name>
</gene>
<feature type="transmembrane region" description="Helical" evidence="1">
    <location>
        <begin position="30"/>
        <end position="52"/>
    </location>
</feature>
<feature type="transmembrane region" description="Helical" evidence="1">
    <location>
        <begin position="58"/>
        <end position="75"/>
    </location>
</feature>
<reference evidence="2 3" key="1">
    <citation type="submission" date="2016-07" db="EMBL/GenBank/DDBJ databases">
        <title>Pervasive Adenine N6-methylation of Active Genes in Fungi.</title>
        <authorList>
            <consortium name="DOE Joint Genome Institute"/>
            <person name="Mondo S.J."/>
            <person name="Dannebaum R.O."/>
            <person name="Kuo R.C."/>
            <person name="Labutti K."/>
            <person name="Haridas S."/>
            <person name="Kuo A."/>
            <person name="Salamov A."/>
            <person name="Ahrendt S.R."/>
            <person name="Lipzen A."/>
            <person name="Sullivan W."/>
            <person name="Andreopoulos W.B."/>
            <person name="Clum A."/>
            <person name="Lindquist E."/>
            <person name="Daum C."/>
            <person name="Ramamoorthy G.K."/>
            <person name="Gryganskyi A."/>
            <person name="Culley D."/>
            <person name="Magnuson J.K."/>
            <person name="James T.Y."/>
            <person name="O'Malley M.A."/>
            <person name="Stajich J.E."/>
            <person name="Spatafora J.W."/>
            <person name="Visel A."/>
            <person name="Grigoriev I.V."/>
        </authorList>
    </citation>
    <scope>NUCLEOTIDE SEQUENCE [LARGE SCALE GENOMIC DNA]</scope>
    <source>
        <strain evidence="2 3">JEL800</strain>
    </source>
</reference>
<evidence type="ECO:0000256" key="1">
    <source>
        <dbReference type="SAM" id="Phobius"/>
    </source>
</evidence>
<evidence type="ECO:0000313" key="3">
    <source>
        <dbReference type="Proteomes" id="UP000193642"/>
    </source>
</evidence>
<keyword evidence="3" id="KW-1185">Reference proteome</keyword>
<accession>A0A1Y2D132</accession>
<evidence type="ECO:0000313" key="2">
    <source>
        <dbReference type="EMBL" id="ORY52981.1"/>
    </source>
</evidence>
<proteinExistence type="predicted"/>
<name>A0A1Y2D132_9FUNG</name>
<dbReference type="EMBL" id="MCGO01000002">
    <property type="protein sequence ID" value="ORY52981.1"/>
    <property type="molecule type" value="Genomic_DNA"/>
</dbReference>
<keyword evidence="1" id="KW-0812">Transmembrane</keyword>
<keyword evidence="1" id="KW-1133">Transmembrane helix</keyword>
<dbReference type="Proteomes" id="UP000193642">
    <property type="component" value="Unassembled WGS sequence"/>
</dbReference>
<sequence length="79" mass="8917">MHHLLVYQSQSPLSSHLWCRLILLPKLDTLPLFFFIIGPILYAISMVLMAQLTKEEGILYPCLVCVVTGFALGLTSQLR</sequence>
<protein>
    <submittedName>
        <fullName evidence="2">Uncharacterized protein</fullName>
    </submittedName>
</protein>